<dbReference type="InterPro" id="IPR023198">
    <property type="entry name" value="PGP-like_dom2"/>
</dbReference>
<dbReference type="STRING" id="38302.SAMN04488535_0544"/>
<dbReference type="EMBL" id="LT629700">
    <property type="protein sequence ID" value="SDL71904.1"/>
    <property type="molecule type" value="Genomic_DNA"/>
</dbReference>
<dbReference type="Proteomes" id="UP000199350">
    <property type="component" value="Chromosome I"/>
</dbReference>
<dbReference type="InterPro" id="IPR036412">
    <property type="entry name" value="HAD-like_sf"/>
</dbReference>
<dbReference type="InterPro" id="IPR023214">
    <property type="entry name" value="HAD_sf"/>
</dbReference>
<keyword evidence="2" id="KW-1185">Reference proteome</keyword>
<dbReference type="PANTHER" id="PTHR18901">
    <property type="entry name" value="2-DEOXYGLUCOSE-6-PHOSPHATE PHOSPHATASE 2"/>
    <property type="match status" value="1"/>
</dbReference>
<dbReference type="AlphaFoldDB" id="A0A1G9MCQ4"/>
<sequence length="221" mass="23601">MSPEAIFWDMDGTLVDTEPLWGIATYELSERLGRRLTPQLREKTIGGSFANTLSVAAGHAGVDLGEGDYARHKRWMYARMAELLAGNLEPNPGVRGLLTSLKDTGIPMLVTTNTERELADACIDAVGREFFVDSITGDEVDNPKPAPDMYLEAARRVGHEPADCLVFEDSWAGMSAAAAAGCRVLGLADEVPAGVTAFDPADFVGATAPDVLQLYADLANA</sequence>
<gene>
    <name evidence="1" type="ORF">SAMN04488535_0544</name>
</gene>
<dbReference type="NCBIfam" id="TIGR01509">
    <property type="entry name" value="HAD-SF-IA-v3"/>
    <property type="match status" value="1"/>
</dbReference>
<proteinExistence type="predicted"/>
<reference evidence="2" key="1">
    <citation type="submission" date="2016-10" db="EMBL/GenBank/DDBJ databases">
        <authorList>
            <person name="Varghese N."/>
            <person name="Submissions S."/>
        </authorList>
    </citation>
    <scope>NUCLEOTIDE SEQUENCE [LARGE SCALE GENOMIC DNA]</scope>
    <source>
        <strain evidence="2">DSM 20632</strain>
    </source>
</reference>
<evidence type="ECO:0000313" key="1">
    <source>
        <dbReference type="EMBL" id="SDL71904.1"/>
    </source>
</evidence>
<protein>
    <submittedName>
        <fullName evidence="1">Haloacid dehalogenase superfamily, subfamily IA, variant 3 with third motif having DD or ED</fullName>
    </submittedName>
</protein>
<dbReference type="RefSeq" id="WP_407922415.1">
    <property type="nucleotide sequence ID" value="NZ_LT629700.1"/>
</dbReference>
<name>A0A1G9MCQ4_9CORY</name>
<dbReference type="SFLD" id="SFLDS00003">
    <property type="entry name" value="Haloacid_Dehalogenase"/>
    <property type="match status" value="1"/>
</dbReference>
<organism evidence="1 2">
    <name type="scientific">Corynebacterium mycetoides</name>
    <dbReference type="NCBI Taxonomy" id="38302"/>
    <lineage>
        <taxon>Bacteria</taxon>
        <taxon>Bacillati</taxon>
        <taxon>Actinomycetota</taxon>
        <taxon>Actinomycetes</taxon>
        <taxon>Mycobacteriales</taxon>
        <taxon>Corynebacteriaceae</taxon>
        <taxon>Corynebacterium</taxon>
    </lineage>
</organism>
<dbReference type="Pfam" id="PF00702">
    <property type="entry name" value="Hydrolase"/>
    <property type="match status" value="1"/>
</dbReference>
<dbReference type="CDD" id="cd07505">
    <property type="entry name" value="HAD_BPGM-like"/>
    <property type="match status" value="1"/>
</dbReference>
<dbReference type="InterPro" id="IPR006439">
    <property type="entry name" value="HAD-SF_hydro_IA"/>
</dbReference>
<accession>A0A1G9MCQ4</accession>
<dbReference type="Gene3D" id="3.40.50.1000">
    <property type="entry name" value="HAD superfamily/HAD-like"/>
    <property type="match status" value="1"/>
</dbReference>
<dbReference type="SFLD" id="SFLDG01129">
    <property type="entry name" value="C1.5:_HAD__Beta-PGM__Phosphata"/>
    <property type="match status" value="1"/>
</dbReference>
<dbReference type="PANTHER" id="PTHR18901:SF38">
    <property type="entry name" value="PSEUDOURIDINE-5'-PHOSPHATASE"/>
    <property type="match status" value="1"/>
</dbReference>
<dbReference type="SUPFAM" id="SSF56784">
    <property type="entry name" value="HAD-like"/>
    <property type="match status" value="1"/>
</dbReference>
<dbReference type="Gene3D" id="1.10.150.240">
    <property type="entry name" value="Putative phosphatase, domain 2"/>
    <property type="match status" value="1"/>
</dbReference>
<evidence type="ECO:0000313" key="2">
    <source>
        <dbReference type="Proteomes" id="UP000199350"/>
    </source>
</evidence>